<dbReference type="Pfam" id="PF21709">
    <property type="entry name" value="ABC_C"/>
    <property type="match status" value="1"/>
</dbReference>
<proteinExistence type="predicted"/>
<organism evidence="1">
    <name type="scientific">Emaravirus tritici</name>
    <dbReference type="NCBI Taxonomy" id="1980428"/>
    <lineage>
        <taxon>Viruses</taxon>
        <taxon>Riboviria</taxon>
        <taxon>Orthornavirae</taxon>
        <taxon>Negarnaviricota</taxon>
        <taxon>Polyploviricotina</taxon>
        <taxon>Bunyaviricetes</taxon>
        <taxon>Elliovirales</taxon>
        <taxon>Fimoviridae</taxon>
        <taxon>Emaravirus</taxon>
    </lineage>
</organism>
<dbReference type="InterPro" id="IPR049105">
    <property type="entry name" value="ABC_C"/>
</dbReference>
<evidence type="ECO:0000313" key="1">
    <source>
        <dbReference type="EMBL" id="QQO58778.1"/>
    </source>
</evidence>
<reference evidence="1" key="1">
    <citation type="submission" date="2020-07" db="EMBL/GenBank/DDBJ databases">
        <authorList>
            <person name="Stenglein M."/>
            <person name="Albrecht T."/>
            <person name="Nachappa P."/>
        </authorList>
    </citation>
    <scope>NUCLEOTIDE SEQUENCE</scope>
    <source>
        <strain evidence="1">COPhil</strain>
    </source>
</reference>
<protein>
    <submittedName>
        <fullName evidence="1">P8 RNA silencing suppressor</fullName>
    </submittedName>
</protein>
<name>A0A7T8CZY0_9VIRU</name>
<sequence length="167" mass="19475">MNNTIIVIIGELERKVEDFLNSYIEYLKYDDYEQFVTLINIYDEFTDKEKIGKVLNEYSIDEHNFHIFSRLFTIAIYNYDIEGLLVSKYKSLIEHANMDPDYSVNFKFYSAVYACSQLSLIDLNSENIQDAVVDFFKKLHYSAPGGMLSIQMSVVKILTNVVKVNMN</sequence>
<accession>A0A7T8CZY0</accession>
<dbReference type="EMBL" id="MT762111">
    <property type="protein sequence ID" value="QQO58778.1"/>
    <property type="molecule type" value="Genomic_RNA"/>
</dbReference>